<reference evidence="3 6" key="2">
    <citation type="submission" date="2020-07" db="EMBL/GenBank/DDBJ databases">
        <title>Mycobacterium kansasii (former subtype) with zoonotic potential isolated from diseased indoor pet cat, Japan.</title>
        <authorList>
            <person name="Fukano H."/>
            <person name="Terazono T."/>
            <person name="Hoshino Y."/>
        </authorList>
    </citation>
    <scope>NUCLEOTIDE SEQUENCE [LARGE SCALE GENOMIC DNA]</scope>
    <source>
        <strain evidence="3 6">Kuro-I</strain>
    </source>
</reference>
<dbReference type="InterPro" id="IPR037914">
    <property type="entry name" value="SpoVT-AbrB_sf"/>
</dbReference>
<dbReference type="Proteomes" id="UP000189229">
    <property type="component" value="Unassembled WGS sequence"/>
</dbReference>
<dbReference type="PROSITE" id="PS51740">
    <property type="entry name" value="SPOVT_ABRB"/>
    <property type="match status" value="1"/>
</dbReference>
<accession>A0A1V3XX31</accession>
<evidence type="ECO:0000256" key="1">
    <source>
        <dbReference type="PROSITE-ProRule" id="PRU01076"/>
    </source>
</evidence>
<name>A0A1V3XX31_MYCKA</name>
<dbReference type="Proteomes" id="UP000516380">
    <property type="component" value="Chromosome"/>
</dbReference>
<evidence type="ECO:0000313" key="5">
    <source>
        <dbReference type="Proteomes" id="UP000189229"/>
    </source>
</evidence>
<evidence type="ECO:0000259" key="2">
    <source>
        <dbReference type="PROSITE" id="PS51740"/>
    </source>
</evidence>
<keyword evidence="6" id="KW-1185">Reference proteome</keyword>
<dbReference type="GeneID" id="29699560"/>
<dbReference type="Pfam" id="PF04014">
    <property type="entry name" value="MazE_antitoxin"/>
    <property type="match status" value="1"/>
</dbReference>
<dbReference type="SUPFAM" id="SSF89447">
    <property type="entry name" value="AbrB/MazE/MraZ-like"/>
    <property type="match status" value="1"/>
</dbReference>
<feature type="domain" description="SpoVT-AbrB" evidence="2">
    <location>
        <begin position="1"/>
        <end position="44"/>
    </location>
</feature>
<dbReference type="SMART" id="SM00966">
    <property type="entry name" value="SpoVT_AbrB"/>
    <property type="match status" value="1"/>
</dbReference>
<evidence type="ECO:0000313" key="3">
    <source>
        <dbReference type="EMBL" id="BCI90503.1"/>
    </source>
</evidence>
<dbReference type="EMBL" id="MVBM01000001">
    <property type="protein sequence ID" value="OOK83051.1"/>
    <property type="molecule type" value="Genomic_DNA"/>
</dbReference>
<gene>
    <name evidence="4" type="ORF">BZL30_1350</name>
    <name evidence="3" type="ORF">NIIDMKKI_57090</name>
</gene>
<dbReference type="EMBL" id="AP023343">
    <property type="protein sequence ID" value="BCI90503.1"/>
    <property type="molecule type" value="Genomic_DNA"/>
</dbReference>
<dbReference type="GO" id="GO:0003677">
    <property type="term" value="F:DNA binding"/>
    <property type="evidence" value="ECO:0007669"/>
    <property type="project" value="UniProtKB-UniRule"/>
</dbReference>
<proteinExistence type="predicted"/>
<organism evidence="4 5">
    <name type="scientific">Mycobacterium kansasii</name>
    <dbReference type="NCBI Taxonomy" id="1768"/>
    <lineage>
        <taxon>Bacteria</taxon>
        <taxon>Bacillati</taxon>
        <taxon>Actinomycetota</taxon>
        <taxon>Actinomycetes</taxon>
        <taxon>Mycobacteriales</taxon>
        <taxon>Mycobacteriaceae</taxon>
        <taxon>Mycobacterium</taxon>
    </lineage>
</organism>
<dbReference type="RefSeq" id="WP_023371817.1">
    <property type="nucleotide sequence ID" value="NZ_BLYZ01000001.1"/>
</dbReference>
<dbReference type="AlphaFoldDB" id="A0A1V3XX31"/>
<dbReference type="Gene3D" id="2.10.260.10">
    <property type="match status" value="1"/>
</dbReference>
<protein>
    <submittedName>
        <fullName evidence="3">AbrB family transcriptional regulator</fullName>
    </submittedName>
    <submittedName>
        <fullName evidence="4">Transcriptional regulator, AbrB family domain protein</fullName>
    </submittedName>
</protein>
<sequence>MRVTSKGQVTIPLAVRRKLGIEPGSEVEFELDQHGARLVRKKTTRGKAIARRMRGRATVAMSTDEIMALTRGNA</sequence>
<evidence type="ECO:0000313" key="4">
    <source>
        <dbReference type="EMBL" id="OOK83051.1"/>
    </source>
</evidence>
<evidence type="ECO:0000313" key="6">
    <source>
        <dbReference type="Proteomes" id="UP000516380"/>
    </source>
</evidence>
<reference evidence="4 5" key="1">
    <citation type="submission" date="2017-02" db="EMBL/GenBank/DDBJ databases">
        <title>Complete genome sequences of Mycobacterium kansasii strains isolated from rhesus macaques.</title>
        <authorList>
            <person name="Panda A."/>
            <person name="Nagaraj S."/>
            <person name="Zhao X."/>
            <person name="Tettelin H."/>
            <person name="Detolla L.J."/>
        </authorList>
    </citation>
    <scope>NUCLEOTIDE SEQUENCE [LARGE SCALE GENOMIC DNA]</scope>
    <source>
        <strain evidence="4 5">11-3813</strain>
    </source>
</reference>
<dbReference type="InterPro" id="IPR007159">
    <property type="entry name" value="SpoVT-AbrB_dom"/>
</dbReference>
<dbReference type="NCBIfam" id="TIGR01439">
    <property type="entry name" value="lp_hng_hel_AbrB"/>
    <property type="match status" value="1"/>
</dbReference>
<keyword evidence="1" id="KW-0238">DNA-binding</keyword>